<dbReference type="GO" id="GO:0005829">
    <property type="term" value="C:cytosol"/>
    <property type="evidence" value="ECO:0007669"/>
    <property type="project" value="TreeGrafter"/>
</dbReference>
<dbReference type="NCBIfam" id="TIGR00231">
    <property type="entry name" value="small_GTP"/>
    <property type="match status" value="1"/>
</dbReference>
<dbReference type="FunFam" id="3.40.50.10050:FF:000001">
    <property type="entry name" value="Translation initiation factor IF-2"/>
    <property type="match status" value="1"/>
</dbReference>
<name>A0A2K9P451_9FIRM</name>
<dbReference type="Gene3D" id="3.40.50.10050">
    <property type="entry name" value="Translation initiation factor IF- 2, domain 3"/>
    <property type="match status" value="1"/>
</dbReference>
<dbReference type="InterPro" id="IPR005225">
    <property type="entry name" value="Small_GTP-bd"/>
</dbReference>
<evidence type="ECO:0000256" key="2">
    <source>
        <dbReference type="ARBA" id="ARBA00020675"/>
    </source>
</evidence>
<dbReference type="InterPro" id="IPR036925">
    <property type="entry name" value="TIF_IF2_dom3_sf"/>
</dbReference>
<dbReference type="FunFam" id="3.40.50.300:FF:000019">
    <property type="entry name" value="Translation initiation factor IF-2"/>
    <property type="match status" value="1"/>
</dbReference>
<evidence type="ECO:0000313" key="12">
    <source>
        <dbReference type="EMBL" id="AUO20024.1"/>
    </source>
</evidence>
<dbReference type="InterPro" id="IPR053905">
    <property type="entry name" value="EF-G-like_DII"/>
</dbReference>
<comment type="similarity">
    <text evidence="1 8 9">Belongs to the TRAFAC class translation factor GTPase superfamily. Classic translation factor GTPase family. IF-2 subfamily.</text>
</comment>
<evidence type="ECO:0000313" key="13">
    <source>
        <dbReference type="Proteomes" id="UP000235589"/>
    </source>
</evidence>
<reference evidence="12 13" key="1">
    <citation type="submission" date="2017-04" db="EMBL/GenBank/DDBJ databases">
        <title>Monoglobus pectinilyticus 14 draft genome.</title>
        <authorList>
            <person name="Kim C."/>
            <person name="Rosendale D.I."/>
            <person name="Kelly W.J."/>
            <person name="Tannock G.W."/>
            <person name="Patchett M.L."/>
            <person name="Jordens J.Z."/>
        </authorList>
    </citation>
    <scope>NUCLEOTIDE SEQUENCE [LARGE SCALE GENOMIC DNA]</scope>
    <source>
        <strain evidence="12 13">14</strain>
    </source>
</reference>
<dbReference type="InterPro" id="IPR000178">
    <property type="entry name" value="TF_IF2_bacterial-like"/>
</dbReference>
<dbReference type="GO" id="GO:0005525">
    <property type="term" value="F:GTP binding"/>
    <property type="evidence" value="ECO:0007669"/>
    <property type="project" value="UniProtKB-KW"/>
</dbReference>
<evidence type="ECO:0000256" key="4">
    <source>
        <dbReference type="ARBA" id="ARBA00022741"/>
    </source>
</evidence>
<evidence type="ECO:0000256" key="3">
    <source>
        <dbReference type="ARBA" id="ARBA00022540"/>
    </source>
</evidence>
<comment type="subcellular location">
    <subcellularLocation>
        <location evidence="8">Cytoplasm</location>
    </subcellularLocation>
</comment>
<evidence type="ECO:0000256" key="8">
    <source>
        <dbReference type="HAMAP-Rule" id="MF_00100"/>
    </source>
</evidence>
<dbReference type="Gene3D" id="2.40.30.10">
    <property type="entry name" value="Translation factors"/>
    <property type="match status" value="2"/>
</dbReference>
<keyword evidence="4 8" id="KW-0547">Nucleotide-binding</keyword>
<dbReference type="SUPFAM" id="SSF50447">
    <property type="entry name" value="Translation proteins"/>
    <property type="match status" value="2"/>
</dbReference>
<dbReference type="CDD" id="cd01887">
    <property type="entry name" value="IF2_eIF5B"/>
    <property type="match status" value="1"/>
</dbReference>
<dbReference type="PROSITE" id="PS51722">
    <property type="entry name" value="G_TR_2"/>
    <property type="match status" value="1"/>
</dbReference>
<dbReference type="InterPro" id="IPR044145">
    <property type="entry name" value="IF2_II"/>
</dbReference>
<dbReference type="Pfam" id="PF00009">
    <property type="entry name" value="GTP_EFTU"/>
    <property type="match status" value="1"/>
</dbReference>
<dbReference type="InterPro" id="IPR006847">
    <property type="entry name" value="IF2_N"/>
</dbReference>
<feature type="region of interest" description="G-domain" evidence="8">
    <location>
        <begin position="253"/>
        <end position="401"/>
    </location>
</feature>
<comment type="function">
    <text evidence="7 8 9">One of the essential components for the initiation of protein synthesis. Protects formylmethionyl-tRNA from spontaneous hydrolysis and promotes its binding to the 30S ribosomal subunits. Also involved in the hydrolysis of GTP during the formation of the 70S ribosomal complex.</text>
</comment>
<sequence>MEKIRAYELSKIFGFPSKNIVNVLHEYGVSTKNHMSALSEYELDVIFEYYTQKNQAKDFSIFDKKKEEPKEAAENVSDNEDFTPVPEIEVGRKLRTVDTRVNNVDLDRIDDEKIEELIPENVKQGDKKQKINQKKKQQQRQQHSTKQKRKPENVIKKVEKKEKKVEPLNVLVPNEITVGELASRMKKSPAEIIKKLMLLGIMATVNETLDFDTASLMVEEFGGIVEKEIILTDEEILFDDFEDTAEQLKPRSPVVVVMGHVDHGKTSLLDAIRDTNVTEGEFGGITQHIGAHRVRVGEKKITFLDTPGHEAFTAMRARGALVTDIAILVVAADDGIMPQTIEAINHAKAAEVSIIVAINKIDKDGANPDKVKQELMEHGLVPEEWGGDTICVEVSAKKRQNIKELLEMVLLVAEMKELKANPDRKAKGTVIESQLDKGRGSVATVLVQNGTLHVGDYVVAGTASGRVRAMNNDKGKSVKKAGPSIPVEILGLSEVPEGGDEFYVVEDERKARSVVENRKFQEKKEKQKSATAISLDNLFEQIEAGKMKDLNIVVKADVQGSVEAVKQSLERISNDEVRVNVIHGAVGAINESDVMLASASNAIIVGFNVRPTNGASDAAEDAGVDLRMYRVIYDAIEDIEKAMKGMLEPTFREEVTGHVEIRTTFKVSGVGTIGGAYVLDGKIRRDSLVRVVRDGIVIHEGELNSLKRFKDDVKEVNAGYECGLSVSNYNDIKDGDIIEAYIMAQVEPE</sequence>
<dbReference type="EMBL" id="CP020991">
    <property type="protein sequence ID" value="AUO20024.1"/>
    <property type="molecule type" value="Genomic_DNA"/>
</dbReference>
<evidence type="ECO:0000256" key="6">
    <source>
        <dbReference type="ARBA" id="ARBA00023134"/>
    </source>
</evidence>
<keyword evidence="5 8" id="KW-0648">Protein biosynthesis</keyword>
<accession>A0A2K9P451</accession>
<evidence type="ECO:0000259" key="11">
    <source>
        <dbReference type="PROSITE" id="PS51722"/>
    </source>
</evidence>
<dbReference type="SUPFAM" id="SSF52156">
    <property type="entry name" value="Initiation factor IF2/eIF5b, domain 3"/>
    <property type="match status" value="1"/>
</dbReference>
<dbReference type="OrthoDB" id="9811804at2"/>
<organism evidence="12 13">
    <name type="scientific">Monoglobus pectinilyticus</name>
    <dbReference type="NCBI Taxonomy" id="1981510"/>
    <lineage>
        <taxon>Bacteria</taxon>
        <taxon>Bacillati</taxon>
        <taxon>Bacillota</taxon>
        <taxon>Clostridia</taxon>
        <taxon>Monoglobales</taxon>
        <taxon>Monoglobaceae</taxon>
        <taxon>Monoglobus</taxon>
    </lineage>
</organism>
<proteinExistence type="inferred from homology"/>
<feature type="binding site" evidence="8">
    <location>
        <begin position="305"/>
        <end position="309"/>
    </location>
    <ligand>
        <name>GTP</name>
        <dbReference type="ChEBI" id="CHEBI:37565"/>
    </ligand>
</feature>
<dbReference type="Proteomes" id="UP000235589">
    <property type="component" value="Chromosome"/>
</dbReference>
<keyword evidence="3 8" id="KW-0396">Initiation factor</keyword>
<keyword evidence="8" id="KW-0963">Cytoplasm</keyword>
<dbReference type="Pfam" id="PF22042">
    <property type="entry name" value="EF-G_D2"/>
    <property type="match status" value="1"/>
</dbReference>
<dbReference type="GeneID" id="98063254"/>
<dbReference type="Gene3D" id="1.10.10.2480">
    <property type="match status" value="1"/>
</dbReference>
<dbReference type="Pfam" id="PF04760">
    <property type="entry name" value="IF2_N"/>
    <property type="match status" value="2"/>
</dbReference>
<dbReference type="KEGG" id="mpec:B9O19_01875"/>
<dbReference type="InterPro" id="IPR023115">
    <property type="entry name" value="TIF_IF2_dom3"/>
</dbReference>
<dbReference type="NCBIfam" id="TIGR00487">
    <property type="entry name" value="IF-2"/>
    <property type="match status" value="1"/>
</dbReference>
<dbReference type="HAMAP" id="MF_00100_B">
    <property type="entry name" value="IF_2_B"/>
    <property type="match status" value="1"/>
</dbReference>
<dbReference type="FunFam" id="2.40.30.10:FF:000007">
    <property type="entry name" value="Translation initiation factor IF-2"/>
    <property type="match status" value="1"/>
</dbReference>
<dbReference type="SUPFAM" id="SSF52540">
    <property type="entry name" value="P-loop containing nucleoside triphosphate hydrolases"/>
    <property type="match status" value="1"/>
</dbReference>
<keyword evidence="13" id="KW-1185">Reference proteome</keyword>
<dbReference type="GO" id="GO:0003743">
    <property type="term" value="F:translation initiation factor activity"/>
    <property type="evidence" value="ECO:0007669"/>
    <property type="project" value="UniProtKB-UniRule"/>
</dbReference>
<dbReference type="PANTHER" id="PTHR43381:SF5">
    <property type="entry name" value="TR-TYPE G DOMAIN-CONTAINING PROTEIN"/>
    <property type="match status" value="1"/>
</dbReference>
<dbReference type="InterPro" id="IPR000795">
    <property type="entry name" value="T_Tr_GTP-bd_dom"/>
</dbReference>
<dbReference type="Pfam" id="PF11987">
    <property type="entry name" value="IF-2"/>
    <property type="match status" value="1"/>
</dbReference>
<dbReference type="InterPro" id="IPR015760">
    <property type="entry name" value="TIF_IF2"/>
</dbReference>
<evidence type="ECO:0000256" key="10">
    <source>
        <dbReference type="SAM" id="MobiDB-lite"/>
    </source>
</evidence>
<dbReference type="CDD" id="cd03702">
    <property type="entry name" value="IF2_mtIF2_II"/>
    <property type="match status" value="1"/>
</dbReference>
<dbReference type="PANTHER" id="PTHR43381">
    <property type="entry name" value="TRANSLATION INITIATION FACTOR IF-2-RELATED"/>
    <property type="match status" value="1"/>
</dbReference>
<dbReference type="FunFam" id="2.40.30.10:FF:000008">
    <property type="entry name" value="Translation initiation factor IF-2"/>
    <property type="match status" value="1"/>
</dbReference>
<feature type="binding site" evidence="8">
    <location>
        <begin position="359"/>
        <end position="362"/>
    </location>
    <ligand>
        <name>GTP</name>
        <dbReference type="ChEBI" id="CHEBI:37565"/>
    </ligand>
</feature>
<evidence type="ECO:0000256" key="7">
    <source>
        <dbReference type="ARBA" id="ARBA00025162"/>
    </source>
</evidence>
<dbReference type="CDD" id="cd03692">
    <property type="entry name" value="mtIF2_IVc"/>
    <property type="match status" value="1"/>
</dbReference>
<keyword evidence="6 8" id="KW-0342">GTP-binding</keyword>
<dbReference type="RefSeq" id="WP_102366657.1">
    <property type="nucleotide sequence ID" value="NZ_CP020991.1"/>
</dbReference>
<feature type="region of interest" description="Disordered" evidence="10">
    <location>
        <begin position="120"/>
        <end position="153"/>
    </location>
</feature>
<evidence type="ECO:0000256" key="5">
    <source>
        <dbReference type="ARBA" id="ARBA00022917"/>
    </source>
</evidence>
<dbReference type="Gene3D" id="3.40.50.300">
    <property type="entry name" value="P-loop containing nucleotide triphosphate hydrolases"/>
    <property type="match status" value="1"/>
</dbReference>
<gene>
    <name evidence="8" type="primary">infB</name>
    <name evidence="12" type="ORF">B9O19_01875</name>
</gene>
<protein>
    <recommendedName>
        <fullName evidence="2 8">Translation initiation factor IF-2</fullName>
    </recommendedName>
</protein>
<feature type="binding site" evidence="8">
    <location>
        <begin position="259"/>
        <end position="266"/>
    </location>
    <ligand>
        <name>GTP</name>
        <dbReference type="ChEBI" id="CHEBI:37565"/>
    </ligand>
</feature>
<feature type="domain" description="Tr-type G" evidence="11">
    <location>
        <begin position="250"/>
        <end position="419"/>
    </location>
</feature>
<dbReference type="InterPro" id="IPR009000">
    <property type="entry name" value="Transl_B-barrel_sf"/>
</dbReference>
<evidence type="ECO:0000256" key="1">
    <source>
        <dbReference type="ARBA" id="ARBA00007733"/>
    </source>
</evidence>
<dbReference type="GO" id="GO:0003924">
    <property type="term" value="F:GTPase activity"/>
    <property type="evidence" value="ECO:0007669"/>
    <property type="project" value="UniProtKB-UniRule"/>
</dbReference>
<evidence type="ECO:0000256" key="9">
    <source>
        <dbReference type="RuleBase" id="RU000644"/>
    </source>
</evidence>
<dbReference type="PROSITE" id="PS01176">
    <property type="entry name" value="IF2"/>
    <property type="match status" value="1"/>
</dbReference>
<dbReference type="AlphaFoldDB" id="A0A2K9P451"/>
<feature type="compositionally biased region" description="Basic residues" evidence="10">
    <location>
        <begin position="130"/>
        <end position="149"/>
    </location>
</feature>
<dbReference type="InterPro" id="IPR027417">
    <property type="entry name" value="P-loop_NTPase"/>
</dbReference>